<proteinExistence type="predicted"/>
<dbReference type="Proteomes" id="UP000266188">
    <property type="component" value="Unassembled WGS sequence"/>
</dbReference>
<accession>A0A3A2ZLR1</accession>
<organism evidence="1 2">
    <name type="scientific">Aspergillus sclerotialis</name>
    <dbReference type="NCBI Taxonomy" id="2070753"/>
    <lineage>
        <taxon>Eukaryota</taxon>
        <taxon>Fungi</taxon>
        <taxon>Dikarya</taxon>
        <taxon>Ascomycota</taxon>
        <taxon>Pezizomycotina</taxon>
        <taxon>Eurotiomycetes</taxon>
        <taxon>Eurotiomycetidae</taxon>
        <taxon>Eurotiales</taxon>
        <taxon>Aspergillaceae</taxon>
        <taxon>Aspergillus</taxon>
        <taxon>Aspergillus subgen. Polypaecilum</taxon>
    </lineage>
</organism>
<evidence type="ECO:0000313" key="1">
    <source>
        <dbReference type="EMBL" id="RJE20284.1"/>
    </source>
</evidence>
<comment type="caution">
    <text evidence="1">The sequence shown here is derived from an EMBL/GenBank/DDBJ whole genome shotgun (WGS) entry which is preliminary data.</text>
</comment>
<evidence type="ECO:0000313" key="2">
    <source>
        <dbReference type="Proteomes" id="UP000266188"/>
    </source>
</evidence>
<name>A0A3A2ZLR1_9EURO</name>
<dbReference type="AlphaFoldDB" id="A0A3A2ZLR1"/>
<keyword evidence="2" id="KW-1185">Reference proteome</keyword>
<dbReference type="EMBL" id="MVGC01000321">
    <property type="protein sequence ID" value="RJE20284.1"/>
    <property type="molecule type" value="Genomic_DNA"/>
</dbReference>
<protein>
    <submittedName>
        <fullName evidence="1">Uncharacterized protein</fullName>
    </submittedName>
</protein>
<reference evidence="2" key="1">
    <citation type="submission" date="2017-02" db="EMBL/GenBank/DDBJ databases">
        <authorList>
            <person name="Tafer H."/>
            <person name="Lopandic K."/>
        </authorList>
    </citation>
    <scope>NUCLEOTIDE SEQUENCE [LARGE SCALE GENOMIC DNA]</scope>
    <source>
        <strain evidence="2">CBS 366.77</strain>
    </source>
</reference>
<sequence length="90" mass="9771">MIGYDPDRHASQQALIERIRLSIRGTQSGQAHDCMEDLAAGSPPNNLLNEGARLVRKCASEQTCVGQKVSLAARPSTTLPPEVRRLTPGY</sequence>
<gene>
    <name evidence="1" type="ORF">PHISCL_07369</name>
</gene>